<reference evidence="5 6" key="1">
    <citation type="journal article" date="2016" name="Nat. Commun.">
        <title>Thousands of microbial genomes shed light on interconnected biogeochemical processes in an aquifer system.</title>
        <authorList>
            <person name="Anantharaman K."/>
            <person name="Brown C.T."/>
            <person name="Hug L.A."/>
            <person name="Sharon I."/>
            <person name="Castelle C.J."/>
            <person name="Probst A.J."/>
            <person name="Thomas B.C."/>
            <person name="Singh A."/>
            <person name="Wilkins M.J."/>
            <person name="Karaoz U."/>
            <person name="Brodie E.L."/>
            <person name="Williams K.H."/>
            <person name="Hubbard S.S."/>
            <person name="Banfield J.F."/>
        </authorList>
    </citation>
    <scope>NUCLEOTIDE SEQUENCE [LARGE SCALE GENOMIC DNA]</scope>
</reference>
<protein>
    <recommendedName>
        <fullName evidence="4">ParB-like N-terminal domain-containing protein</fullName>
    </recommendedName>
</protein>
<dbReference type="SUPFAM" id="SSF109709">
    <property type="entry name" value="KorB DNA-binding domain-like"/>
    <property type="match status" value="1"/>
</dbReference>
<organism evidence="5 6">
    <name type="scientific">Candidatus Curtissbacteria bacterium RIFOXYA1_FULL_41_14</name>
    <dbReference type="NCBI Taxonomy" id="1797737"/>
    <lineage>
        <taxon>Bacteria</taxon>
        <taxon>Candidatus Curtissiibacteriota</taxon>
    </lineage>
</organism>
<comment type="similarity">
    <text evidence="1">Belongs to the ParB family.</text>
</comment>
<dbReference type="Gene3D" id="3.90.1530.30">
    <property type="match status" value="1"/>
</dbReference>
<gene>
    <name evidence="5" type="ORF">A2196_00210</name>
</gene>
<dbReference type="GO" id="GO:0005694">
    <property type="term" value="C:chromosome"/>
    <property type="evidence" value="ECO:0007669"/>
    <property type="project" value="TreeGrafter"/>
</dbReference>
<dbReference type="Pfam" id="PF02195">
    <property type="entry name" value="ParB_N"/>
    <property type="match status" value="1"/>
</dbReference>
<evidence type="ECO:0000256" key="2">
    <source>
        <dbReference type="ARBA" id="ARBA00022829"/>
    </source>
</evidence>
<evidence type="ECO:0000313" key="6">
    <source>
        <dbReference type="Proteomes" id="UP000176751"/>
    </source>
</evidence>
<dbReference type="NCBIfam" id="TIGR00180">
    <property type="entry name" value="parB_part"/>
    <property type="match status" value="1"/>
</dbReference>
<dbReference type="GO" id="GO:0003677">
    <property type="term" value="F:DNA binding"/>
    <property type="evidence" value="ECO:0007669"/>
    <property type="project" value="UniProtKB-KW"/>
</dbReference>
<evidence type="ECO:0000259" key="4">
    <source>
        <dbReference type="SMART" id="SM00470"/>
    </source>
</evidence>
<name>A0A1F5HAL2_9BACT</name>
<evidence type="ECO:0000256" key="3">
    <source>
        <dbReference type="ARBA" id="ARBA00023125"/>
    </source>
</evidence>
<dbReference type="InterPro" id="IPR050336">
    <property type="entry name" value="Chromosome_partition/occlusion"/>
</dbReference>
<accession>A0A1F5HAL2</accession>
<dbReference type="InterPro" id="IPR041468">
    <property type="entry name" value="HTH_ParB/Spo0J"/>
</dbReference>
<dbReference type="Pfam" id="PF17762">
    <property type="entry name" value="HTH_ParB"/>
    <property type="match status" value="1"/>
</dbReference>
<keyword evidence="2" id="KW-0159">Chromosome partition</keyword>
<dbReference type="CDD" id="cd16393">
    <property type="entry name" value="SPO0J_N"/>
    <property type="match status" value="1"/>
</dbReference>
<dbReference type="SMART" id="SM00470">
    <property type="entry name" value="ParB"/>
    <property type="match status" value="1"/>
</dbReference>
<dbReference type="GO" id="GO:0007059">
    <property type="term" value="P:chromosome segregation"/>
    <property type="evidence" value="ECO:0007669"/>
    <property type="project" value="UniProtKB-KW"/>
</dbReference>
<dbReference type="FunFam" id="3.90.1530.30:FF:000001">
    <property type="entry name" value="Chromosome partitioning protein ParB"/>
    <property type="match status" value="1"/>
</dbReference>
<dbReference type="InterPro" id="IPR004437">
    <property type="entry name" value="ParB/RepB/Spo0J"/>
</dbReference>
<dbReference type="STRING" id="1797737.A2196_00210"/>
<dbReference type="Proteomes" id="UP000176751">
    <property type="component" value="Unassembled WGS sequence"/>
</dbReference>
<evidence type="ECO:0000313" key="5">
    <source>
        <dbReference type="EMBL" id="OGE01120.1"/>
    </source>
</evidence>
<feature type="domain" description="ParB-like N-terminal" evidence="4">
    <location>
        <begin position="15"/>
        <end position="104"/>
    </location>
</feature>
<dbReference type="EMBL" id="MFCA01000029">
    <property type="protein sequence ID" value="OGE01120.1"/>
    <property type="molecule type" value="Genomic_DNA"/>
</dbReference>
<dbReference type="FunFam" id="1.10.10.2830:FF:000001">
    <property type="entry name" value="Chromosome partitioning protein ParB"/>
    <property type="match status" value="1"/>
</dbReference>
<evidence type="ECO:0000256" key="1">
    <source>
        <dbReference type="ARBA" id="ARBA00006295"/>
    </source>
</evidence>
<dbReference type="PANTHER" id="PTHR33375">
    <property type="entry name" value="CHROMOSOME-PARTITIONING PROTEIN PARB-RELATED"/>
    <property type="match status" value="1"/>
</dbReference>
<proteinExistence type="inferred from homology"/>
<dbReference type="AlphaFoldDB" id="A0A1F5HAL2"/>
<keyword evidence="3" id="KW-0238">DNA-binding</keyword>
<dbReference type="SUPFAM" id="SSF110849">
    <property type="entry name" value="ParB/Sulfiredoxin"/>
    <property type="match status" value="1"/>
</dbReference>
<dbReference type="InterPro" id="IPR036086">
    <property type="entry name" value="ParB/Sulfiredoxin_sf"/>
</dbReference>
<dbReference type="PANTHER" id="PTHR33375:SF1">
    <property type="entry name" value="CHROMOSOME-PARTITIONING PROTEIN PARB-RELATED"/>
    <property type="match status" value="1"/>
</dbReference>
<dbReference type="InterPro" id="IPR003115">
    <property type="entry name" value="ParB_N"/>
</dbReference>
<sequence>MRPSYLNTMEETQIFEIDIDMLQSNPLQPRGLITTESLVELVDSIREHGVLEPLVVAKTPAGYQIIAGERRWRAAKIAGHPKVPVIIKETTPQGMLEMAIIENVQRIDLNPLERALAFKRLIDEFNLSTGEIAIKISKSAPYVSNTLRLLTIPDVLKDALATGATTEGHVRALASLEEPNLILEAYKLILSKNLSVRGAEELSRKMKARENIVPKQKTLAQRIESEQLDRFQEELSQRLSTDSSNVRVKISQSRIEGKLQFVAKGNVESTSAVIERIRNALMGS</sequence>
<dbReference type="Gene3D" id="1.10.10.2830">
    <property type="match status" value="1"/>
</dbReference>
<comment type="caution">
    <text evidence="5">The sequence shown here is derived from an EMBL/GenBank/DDBJ whole genome shotgun (WGS) entry which is preliminary data.</text>
</comment>